<proteinExistence type="predicted"/>
<dbReference type="RefSeq" id="WP_211532239.1">
    <property type="nucleotide sequence ID" value="NZ_CP058560.1"/>
</dbReference>
<evidence type="ECO:0000313" key="1">
    <source>
        <dbReference type="EMBL" id="QUH23282.1"/>
    </source>
</evidence>
<keyword evidence="2" id="KW-1185">Reference proteome</keyword>
<dbReference type="KEGG" id="meme:HYG87_05660"/>
<accession>A0A8T8K612</accession>
<dbReference type="OrthoDB" id="71341at2157"/>
<dbReference type="Proteomes" id="UP000681041">
    <property type="component" value="Chromosome"/>
</dbReference>
<gene>
    <name evidence="1" type="ORF">HYG87_05660</name>
</gene>
<dbReference type="Pfam" id="PF10967">
    <property type="entry name" value="DUF2769"/>
    <property type="match status" value="1"/>
</dbReference>
<dbReference type="EMBL" id="CP058560">
    <property type="protein sequence ID" value="QUH23282.1"/>
    <property type="molecule type" value="Genomic_DNA"/>
</dbReference>
<reference evidence="1" key="1">
    <citation type="submission" date="2020-07" db="EMBL/GenBank/DDBJ databases">
        <title>Methanobacterium. sp. MethCan genome.</title>
        <authorList>
            <person name="Postec A."/>
            <person name="Quemeneur M."/>
        </authorList>
    </citation>
    <scope>NUCLEOTIDE SEQUENCE</scope>
    <source>
        <strain evidence="1">MethCAN</strain>
    </source>
</reference>
<protein>
    <submittedName>
        <fullName evidence="1">DUF2769 domain-containing protein</fullName>
    </submittedName>
</protein>
<dbReference type="AlphaFoldDB" id="A0A8T8K612"/>
<dbReference type="GeneID" id="64820231"/>
<dbReference type="InterPro" id="IPR020075">
    <property type="entry name" value="Uncharacterised_AF2234"/>
</dbReference>
<evidence type="ECO:0000313" key="2">
    <source>
        <dbReference type="Proteomes" id="UP000681041"/>
    </source>
</evidence>
<sequence>MTENDDKKLVVPPTQENKQKCLCPDCPSYNQCMQDKGEVLFCSSGATSCELEKWGCPCVRCPVQLEYHNIGLFYSEKGALKK</sequence>
<name>A0A8T8K612_9EURY</name>
<organism evidence="1 2">
    <name type="scientific">Methanobacterium alkalithermotolerans</name>
    <dbReference type="NCBI Taxonomy" id="2731220"/>
    <lineage>
        <taxon>Archaea</taxon>
        <taxon>Methanobacteriati</taxon>
        <taxon>Methanobacteriota</taxon>
        <taxon>Methanomada group</taxon>
        <taxon>Methanobacteria</taxon>
        <taxon>Methanobacteriales</taxon>
        <taxon>Methanobacteriaceae</taxon>
        <taxon>Methanobacterium</taxon>
    </lineage>
</organism>